<evidence type="ECO:0000313" key="1">
    <source>
        <dbReference type="EMBL" id="KAG5849968.1"/>
    </source>
</evidence>
<reference evidence="1" key="1">
    <citation type="submission" date="2021-01" db="EMBL/GenBank/DDBJ databases">
        <title>A chromosome-scale assembly of European eel, Anguilla anguilla.</title>
        <authorList>
            <person name="Henkel C."/>
            <person name="Jong-Raadsen S.A."/>
            <person name="Dufour S."/>
            <person name="Weltzien F.-A."/>
            <person name="Palstra A.P."/>
            <person name="Pelster B."/>
            <person name="Spaink H.P."/>
            <person name="Van Den Thillart G.E."/>
            <person name="Jansen H."/>
            <person name="Zahm M."/>
            <person name="Klopp C."/>
            <person name="Cedric C."/>
            <person name="Louis A."/>
            <person name="Berthelot C."/>
            <person name="Parey E."/>
            <person name="Roest Crollius H."/>
            <person name="Montfort J."/>
            <person name="Robinson-Rechavi M."/>
            <person name="Bucao C."/>
            <person name="Bouchez O."/>
            <person name="Gislard M."/>
            <person name="Lluch J."/>
            <person name="Milhes M."/>
            <person name="Lampietro C."/>
            <person name="Lopez Roques C."/>
            <person name="Donnadieu C."/>
            <person name="Braasch I."/>
            <person name="Desvignes T."/>
            <person name="Postlethwait J."/>
            <person name="Bobe J."/>
            <person name="Guiguen Y."/>
            <person name="Dirks R."/>
        </authorList>
    </citation>
    <scope>NUCLEOTIDE SEQUENCE</scope>
    <source>
        <strain evidence="1">Tag_6206</strain>
        <tissue evidence="1">Liver</tissue>
    </source>
</reference>
<comment type="caution">
    <text evidence="1">The sequence shown here is derived from an EMBL/GenBank/DDBJ whole genome shotgun (WGS) entry which is preliminary data.</text>
</comment>
<dbReference type="Proteomes" id="UP001044222">
    <property type="component" value="Unassembled WGS sequence"/>
</dbReference>
<protein>
    <submittedName>
        <fullName evidence="1">Uncharacterized protein</fullName>
    </submittedName>
</protein>
<proteinExistence type="predicted"/>
<gene>
    <name evidence="1" type="ORF">ANANG_G00077320</name>
</gene>
<sequence>MGQFTEVCPLSDPPKENKRVTVLLASQRAVSQRAVIKETYGSMPADTVPGVVRLQRQCNQNDQCTVLLQTIHLFFFSSLGYLRGKVQCKNDTVYFDY</sequence>
<accession>A0A9D3MP66</accession>
<keyword evidence="2" id="KW-1185">Reference proteome</keyword>
<dbReference type="EMBL" id="JAFIRN010000004">
    <property type="protein sequence ID" value="KAG5849968.1"/>
    <property type="molecule type" value="Genomic_DNA"/>
</dbReference>
<name>A0A9D3MP66_ANGAN</name>
<organism evidence="1 2">
    <name type="scientific">Anguilla anguilla</name>
    <name type="common">European freshwater eel</name>
    <name type="synonym">Muraena anguilla</name>
    <dbReference type="NCBI Taxonomy" id="7936"/>
    <lineage>
        <taxon>Eukaryota</taxon>
        <taxon>Metazoa</taxon>
        <taxon>Chordata</taxon>
        <taxon>Craniata</taxon>
        <taxon>Vertebrata</taxon>
        <taxon>Euteleostomi</taxon>
        <taxon>Actinopterygii</taxon>
        <taxon>Neopterygii</taxon>
        <taxon>Teleostei</taxon>
        <taxon>Anguilliformes</taxon>
        <taxon>Anguillidae</taxon>
        <taxon>Anguilla</taxon>
    </lineage>
</organism>
<dbReference type="AlphaFoldDB" id="A0A9D3MP66"/>
<evidence type="ECO:0000313" key="2">
    <source>
        <dbReference type="Proteomes" id="UP001044222"/>
    </source>
</evidence>